<comment type="caution">
    <text evidence="1">The sequence shown here is derived from an EMBL/GenBank/DDBJ whole genome shotgun (WGS) entry which is preliminary data.</text>
</comment>
<sequence length="34" mass="3902">MIDNLIVRVKFATINLRKQRAGTKFVFAYIAGVF</sequence>
<accession>A0A4Q7VJR1</accession>
<dbReference type="Proteomes" id="UP000293562">
    <property type="component" value="Unassembled WGS sequence"/>
</dbReference>
<evidence type="ECO:0000313" key="2">
    <source>
        <dbReference type="Proteomes" id="UP000293562"/>
    </source>
</evidence>
<protein>
    <submittedName>
        <fullName evidence="1">Uncharacterized protein</fullName>
    </submittedName>
</protein>
<proteinExistence type="predicted"/>
<keyword evidence="2" id="KW-1185">Reference proteome</keyword>
<organism evidence="1 2">
    <name type="scientific">Ancylomarina subtilis</name>
    <dbReference type="NCBI Taxonomy" id="1639035"/>
    <lineage>
        <taxon>Bacteria</taxon>
        <taxon>Pseudomonadati</taxon>
        <taxon>Bacteroidota</taxon>
        <taxon>Bacteroidia</taxon>
        <taxon>Marinilabiliales</taxon>
        <taxon>Marinifilaceae</taxon>
        <taxon>Ancylomarina</taxon>
    </lineage>
</organism>
<reference evidence="1 2" key="1">
    <citation type="submission" date="2019-02" db="EMBL/GenBank/DDBJ databases">
        <title>Genomic Encyclopedia of Type Strains, Phase IV (KMG-IV): sequencing the most valuable type-strain genomes for metagenomic binning, comparative biology and taxonomic classification.</title>
        <authorList>
            <person name="Goeker M."/>
        </authorList>
    </citation>
    <scope>NUCLEOTIDE SEQUENCE [LARGE SCALE GENOMIC DNA]</scope>
    <source>
        <strain evidence="1 2">DSM 28825</strain>
    </source>
</reference>
<gene>
    <name evidence="1" type="ORF">EV201_0874</name>
</gene>
<name>A0A4Q7VJR1_9BACT</name>
<dbReference type="AlphaFoldDB" id="A0A4Q7VJR1"/>
<dbReference type="EMBL" id="SHKN01000001">
    <property type="protein sequence ID" value="RZT96238.1"/>
    <property type="molecule type" value="Genomic_DNA"/>
</dbReference>
<evidence type="ECO:0000313" key="1">
    <source>
        <dbReference type="EMBL" id="RZT96238.1"/>
    </source>
</evidence>